<proteinExistence type="predicted"/>
<accession>A0A0E9WMK3</accession>
<reference evidence="1" key="2">
    <citation type="journal article" date="2015" name="Fish Shellfish Immunol.">
        <title>Early steps in the European eel (Anguilla anguilla)-Vibrio vulnificus interaction in the gills: Role of the RtxA13 toxin.</title>
        <authorList>
            <person name="Callol A."/>
            <person name="Pajuelo D."/>
            <person name="Ebbesson L."/>
            <person name="Teles M."/>
            <person name="MacKenzie S."/>
            <person name="Amaro C."/>
        </authorList>
    </citation>
    <scope>NUCLEOTIDE SEQUENCE</scope>
</reference>
<protein>
    <submittedName>
        <fullName evidence="1">Uncharacterized protein</fullName>
    </submittedName>
</protein>
<name>A0A0E9WMK3_ANGAN</name>
<dbReference type="AlphaFoldDB" id="A0A0E9WMK3"/>
<sequence>MTFTPYQEDPKLSTRIWSSQPVGKSSQLWGSGGMPPRGKILAIKAQIWWPLAHYSIIYTDLNYCIF</sequence>
<reference evidence="1" key="1">
    <citation type="submission" date="2014-11" db="EMBL/GenBank/DDBJ databases">
        <authorList>
            <person name="Amaro Gonzalez C."/>
        </authorList>
    </citation>
    <scope>NUCLEOTIDE SEQUENCE</scope>
</reference>
<dbReference type="EMBL" id="GBXM01016948">
    <property type="protein sequence ID" value="JAH91629.1"/>
    <property type="molecule type" value="Transcribed_RNA"/>
</dbReference>
<organism evidence="1">
    <name type="scientific">Anguilla anguilla</name>
    <name type="common">European freshwater eel</name>
    <name type="synonym">Muraena anguilla</name>
    <dbReference type="NCBI Taxonomy" id="7936"/>
    <lineage>
        <taxon>Eukaryota</taxon>
        <taxon>Metazoa</taxon>
        <taxon>Chordata</taxon>
        <taxon>Craniata</taxon>
        <taxon>Vertebrata</taxon>
        <taxon>Euteleostomi</taxon>
        <taxon>Actinopterygii</taxon>
        <taxon>Neopterygii</taxon>
        <taxon>Teleostei</taxon>
        <taxon>Anguilliformes</taxon>
        <taxon>Anguillidae</taxon>
        <taxon>Anguilla</taxon>
    </lineage>
</organism>
<evidence type="ECO:0000313" key="1">
    <source>
        <dbReference type="EMBL" id="JAH91629.1"/>
    </source>
</evidence>